<reference evidence="1 2" key="1">
    <citation type="submission" date="2019-02" db="EMBL/GenBank/DDBJ databases">
        <title>Deep-cultivation of Planctomycetes and their phenomic and genomic characterization uncovers novel biology.</title>
        <authorList>
            <person name="Wiegand S."/>
            <person name="Jogler M."/>
            <person name="Boedeker C."/>
            <person name="Pinto D."/>
            <person name="Vollmers J."/>
            <person name="Rivas-Marin E."/>
            <person name="Kohn T."/>
            <person name="Peeters S.H."/>
            <person name="Heuer A."/>
            <person name="Rast P."/>
            <person name="Oberbeckmann S."/>
            <person name="Bunk B."/>
            <person name="Jeske O."/>
            <person name="Meyerdierks A."/>
            <person name="Storesund J.E."/>
            <person name="Kallscheuer N."/>
            <person name="Luecker S."/>
            <person name="Lage O.M."/>
            <person name="Pohl T."/>
            <person name="Merkel B.J."/>
            <person name="Hornburger P."/>
            <person name="Mueller R.-W."/>
            <person name="Bruemmer F."/>
            <person name="Labrenz M."/>
            <person name="Spormann A.M."/>
            <person name="Op Den Camp H."/>
            <person name="Overmann J."/>
            <person name="Amann R."/>
            <person name="Jetten M.S.M."/>
            <person name="Mascher T."/>
            <person name="Medema M.H."/>
            <person name="Devos D.P."/>
            <person name="Kaster A.-K."/>
            <person name="Ovreas L."/>
            <person name="Rohde M."/>
            <person name="Galperin M.Y."/>
            <person name="Jogler C."/>
        </authorList>
    </citation>
    <scope>NUCLEOTIDE SEQUENCE [LARGE SCALE GENOMIC DNA]</scope>
    <source>
        <strain evidence="1 2">Poly51</strain>
    </source>
</reference>
<dbReference type="RefSeq" id="WP_146459437.1">
    <property type="nucleotide sequence ID" value="NZ_SJPW01000005.1"/>
</dbReference>
<organism evidence="1 2">
    <name type="scientific">Rubripirellula tenax</name>
    <dbReference type="NCBI Taxonomy" id="2528015"/>
    <lineage>
        <taxon>Bacteria</taxon>
        <taxon>Pseudomonadati</taxon>
        <taxon>Planctomycetota</taxon>
        <taxon>Planctomycetia</taxon>
        <taxon>Pirellulales</taxon>
        <taxon>Pirellulaceae</taxon>
        <taxon>Rubripirellula</taxon>
    </lineage>
</organism>
<accession>A0A5C6ENW1</accession>
<comment type="caution">
    <text evidence="1">The sequence shown here is derived from an EMBL/GenBank/DDBJ whole genome shotgun (WGS) entry which is preliminary data.</text>
</comment>
<dbReference type="OrthoDB" id="4630773at2"/>
<evidence type="ECO:0000313" key="2">
    <source>
        <dbReference type="Proteomes" id="UP000318288"/>
    </source>
</evidence>
<dbReference type="Proteomes" id="UP000318288">
    <property type="component" value="Unassembled WGS sequence"/>
</dbReference>
<dbReference type="EMBL" id="SJPW01000005">
    <property type="protein sequence ID" value="TWU50742.1"/>
    <property type="molecule type" value="Genomic_DNA"/>
</dbReference>
<evidence type="ECO:0000313" key="1">
    <source>
        <dbReference type="EMBL" id="TWU50742.1"/>
    </source>
</evidence>
<sequence length="131" mass="14564">MSFWKKRKPKLAPPTTGPDFSDVDSLAKAQKLCADGTLEKLYLMPLDFGGQDIPPNILYVPVGIADIKHGIDTNVIGPLAADGSITQYAAEPEYRGDSFIPMAINIRAWEPREFNTQINIWGEALEREDQM</sequence>
<proteinExistence type="predicted"/>
<name>A0A5C6ENW1_9BACT</name>
<gene>
    <name evidence="1" type="ORF">Poly51_40350</name>
</gene>
<dbReference type="AlphaFoldDB" id="A0A5C6ENW1"/>
<protein>
    <submittedName>
        <fullName evidence="1">Uncharacterized protein</fullName>
    </submittedName>
</protein>
<keyword evidence="2" id="KW-1185">Reference proteome</keyword>